<evidence type="ECO:0000256" key="1">
    <source>
        <dbReference type="SAM" id="Phobius"/>
    </source>
</evidence>
<keyword evidence="3" id="KW-1185">Reference proteome</keyword>
<dbReference type="Pfam" id="PF19578">
    <property type="entry name" value="DUF6090"/>
    <property type="match status" value="1"/>
</dbReference>
<proteinExistence type="predicted"/>
<organism evidence="2 3">
    <name type="scientific">Ichthyenterobacterium magnum</name>
    <dbReference type="NCBI Taxonomy" id="1230530"/>
    <lineage>
        <taxon>Bacteria</taxon>
        <taxon>Pseudomonadati</taxon>
        <taxon>Bacteroidota</taxon>
        <taxon>Flavobacteriia</taxon>
        <taxon>Flavobacteriales</taxon>
        <taxon>Flavobacteriaceae</taxon>
        <taxon>Ichthyenterobacterium</taxon>
    </lineage>
</organism>
<evidence type="ECO:0000313" key="2">
    <source>
        <dbReference type="EMBL" id="RKE89074.1"/>
    </source>
</evidence>
<keyword evidence="1" id="KW-1133">Transmembrane helix</keyword>
<gene>
    <name evidence="2" type="ORF">BXY80_2795</name>
</gene>
<protein>
    <submittedName>
        <fullName evidence="2">Uncharacterized protein</fullName>
    </submittedName>
</protein>
<evidence type="ECO:0000313" key="3">
    <source>
        <dbReference type="Proteomes" id="UP000284892"/>
    </source>
</evidence>
<dbReference type="AlphaFoldDB" id="A0A420DC98"/>
<dbReference type="RefSeq" id="WP_120202931.1">
    <property type="nucleotide sequence ID" value="NZ_RAQJ01000010.1"/>
</dbReference>
<dbReference type="InterPro" id="IPR045749">
    <property type="entry name" value="DUF6090"/>
</dbReference>
<comment type="caution">
    <text evidence="2">The sequence shown here is derived from an EMBL/GenBank/DDBJ whole genome shotgun (WGS) entry which is preliminary data.</text>
</comment>
<keyword evidence="1" id="KW-0812">Transmembrane</keyword>
<keyword evidence="1" id="KW-0472">Membrane</keyword>
<sequence length="247" mass="29301">MIKFFRKIRQNLLSEGKTGKYFKYAIGEIVLVVIGILIALQINNWNQERIQKLEEQTIVKNIHTEYLQNKTILKRRIEEAELCEAALKQLMNIMGKDEDYLRKQNVDSLLFYAFDPPIFRPSENTISGLIQSGRLDLLQNKELVNLIYNWGRTMKALTDRTTRFTAISDNEISPYLSKKYSYKDIDAYGPLNWKEKSNLKVDKFQIFKEIEFENLTDNFLYWMVDNKNLFIELDQLIDKILKETQYD</sequence>
<reference evidence="2 3" key="1">
    <citation type="submission" date="2018-09" db="EMBL/GenBank/DDBJ databases">
        <title>Genomic Encyclopedia of Archaeal and Bacterial Type Strains, Phase II (KMG-II): from individual species to whole genera.</title>
        <authorList>
            <person name="Goeker M."/>
        </authorList>
    </citation>
    <scope>NUCLEOTIDE SEQUENCE [LARGE SCALE GENOMIC DNA]</scope>
    <source>
        <strain evidence="2 3">DSM 26283</strain>
    </source>
</reference>
<dbReference type="EMBL" id="RAQJ01000010">
    <property type="protein sequence ID" value="RKE89074.1"/>
    <property type="molecule type" value="Genomic_DNA"/>
</dbReference>
<dbReference type="OrthoDB" id="821805at2"/>
<name>A0A420DC98_9FLAO</name>
<feature type="transmembrane region" description="Helical" evidence="1">
    <location>
        <begin position="21"/>
        <end position="42"/>
    </location>
</feature>
<accession>A0A420DC98</accession>
<dbReference type="Proteomes" id="UP000284892">
    <property type="component" value="Unassembled WGS sequence"/>
</dbReference>